<keyword evidence="3" id="KW-1185">Reference proteome</keyword>
<dbReference type="OrthoDB" id="341918at2"/>
<dbReference type="InterPro" id="IPR025668">
    <property type="entry name" value="Tnp_DDE_dom"/>
</dbReference>
<sequence length="52" mass="6199">MPLVDKILLRKRAIIESVNDELKNICQIQHTRHRSFFNWAVNLFRAGLKTTY</sequence>
<reference evidence="2" key="1">
    <citation type="submission" date="2013-05" db="EMBL/GenBank/DDBJ databases">
        <authorList>
            <person name="Harkins D.M."/>
            <person name="Durkin A.S."/>
            <person name="Brinkac L.M."/>
            <person name="Haft D.H."/>
            <person name="Selengut J.D."/>
            <person name="Sanka R."/>
            <person name="DePew J."/>
            <person name="Purushe J."/>
            <person name="Hartskeerl R.A."/>
            <person name="Ahmed A."/>
            <person name="van der Linden H."/>
            <person name="Goris M.G.A."/>
            <person name="Vinetz J.M."/>
            <person name="Sutton G.G."/>
            <person name="Nierman W.C."/>
            <person name="Fouts D.E."/>
        </authorList>
    </citation>
    <scope>NUCLEOTIDE SEQUENCE [LARGE SCALE GENOMIC DNA]</scope>
    <source>
        <strain evidence="2">L 60</strain>
    </source>
</reference>
<organism evidence="2 3">
    <name type="scientific">Leptospira alexanderi serovar Manhao 3 str. L 60</name>
    <dbReference type="NCBI Taxonomy" id="1049759"/>
    <lineage>
        <taxon>Bacteria</taxon>
        <taxon>Pseudomonadati</taxon>
        <taxon>Spirochaetota</taxon>
        <taxon>Spirochaetia</taxon>
        <taxon>Leptospirales</taxon>
        <taxon>Leptospiraceae</taxon>
        <taxon>Leptospira</taxon>
    </lineage>
</organism>
<proteinExistence type="predicted"/>
<protein>
    <submittedName>
        <fullName evidence="2">Transposase DDE domain protein</fullName>
    </submittedName>
</protein>
<evidence type="ECO:0000259" key="1">
    <source>
        <dbReference type="Pfam" id="PF13612"/>
    </source>
</evidence>
<gene>
    <name evidence="2" type="ORF">LEP1GSC062_4065</name>
</gene>
<name>V6I5E1_9LEPT</name>
<dbReference type="AlphaFoldDB" id="V6I5E1"/>
<comment type="caution">
    <text evidence="2">The sequence shown here is derived from an EMBL/GenBank/DDBJ whole genome shotgun (WGS) entry which is preliminary data.</text>
</comment>
<dbReference type="EMBL" id="AHMT02000055">
    <property type="protein sequence ID" value="EQA60659.1"/>
    <property type="molecule type" value="Genomic_DNA"/>
</dbReference>
<dbReference type="Proteomes" id="UP000018747">
    <property type="component" value="Unassembled WGS sequence"/>
</dbReference>
<accession>V6I5E1</accession>
<evidence type="ECO:0000313" key="2">
    <source>
        <dbReference type="EMBL" id="EQA60659.1"/>
    </source>
</evidence>
<feature type="domain" description="Transposase DDE" evidence="1">
    <location>
        <begin position="3"/>
        <end position="35"/>
    </location>
</feature>
<evidence type="ECO:0000313" key="3">
    <source>
        <dbReference type="Proteomes" id="UP000018747"/>
    </source>
</evidence>
<dbReference type="Pfam" id="PF13612">
    <property type="entry name" value="DDE_Tnp_1_3"/>
    <property type="match status" value="1"/>
</dbReference>